<dbReference type="SMART" id="SM00033">
    <property type="entry name" value="CH"/>
    <property type="match status" value="2"/>
</dbReference>
<dbReference type="Gene3D" id="1.10.418.10">
    <property type="entry name" value="Calponin-like domain"/>
    <property type="match status" value="2"/>
</dbReference>
<feature type="coiled-coil region" evidence="14">
    <location>
        <begin position="1385"/>
        <end position="1484"/>
    </location>
</feature>
<dbReference type="PROSITE" id="PS00020">
    <property type="entry name" value="ACTININ_2"/>
    <property type="match status" value="1"/>
</dbReference>
<feature type="region of interest" description="Disordered" evidence="15">
    <location>
        <begin position="645"/>
        <end position="669"/>
    </location>
</feature>
<feature type="compositionally biased region" description="Basic and acidic residues" evidence="15">
    <location>
        <begin position="657"/>
        <end position="666"/>
    </location>
</feature>
<feature type="region of interest" description="Disordered" evidence="15">
    <location>
        <begin position="1280"/>
        <end position="1302"/>
    </location>
</feature>
<keyword evidence="7 13" id="KW-0863">Zinc-finger</keyword>
<feature type="coiled-coil region" evidence="14">
    <location>
        <begin position="2504"/>
        <end position="2588"/>
    </location>
</feature>
<feature type="compositionally biased region" description="Polar residues" evidence="15">
    <location>
        <begin position="1544"/>
        <end position="1559"/>
    </location>
</feature>
<keyword evidence="3" id="KW-1003">Cell membrane</keyword>
<evidence type="ECO:0000256" key="3">
    <source>
        <dbReference type="ARBA" id="ARBA00022475"/>
    </source>
</evidence>
<keyword evidence="20" id="KW-1185">Reference proteome</keyword>
<keyword evidence="9" id="KW-0106">Calcium</keyword>
<dbReference type="InterPro" id="IPR011992">
    <property type="entry name" value="EF-hand-dom_pair"/>
</dbReference>
<dbReference type="GO" id="GO:0003779">
    <property type="term" value="F:actin binding"/>
    <property type="evidence" value="ECO:0007669"/>
    <property type="project" value="UniProtKB-KW"/>
</dbReference>
<dbReference type="GO" id="GO:0005856">
    <property type="term" value="C:cytoskeleton"/>
    <property type="evidence" value="ECO:0007669"/>
    <property type="project" value="UniProtKB-SubCell"/>
</dbReference>
<dbReference type="Pfam" id="PF00569">
    <property type="entry name" value="ZZ"/>
    <property type="match status" value="1"/>
</dbReference>
<dbReference type="InterPro" id="IPR001715">
    <property type="entry name" value="CH_dom"/>
</dbReference>
<dbReference type="InterPro" id="IPR050774">
    <property type="entry name" value="KCMF1/Dystrophin"/>
</dbReference>
<keyword evidence="10" id="KW-0472">Membrane</keyword>
<dbReference type="PROSITE" id="PS50021">
    <property type="entry name" value="CH"/>
    <property type="match status" value="2"/>
</dbReference>
<reference evidence="19 20" key="1">
    <citation type="journal article" date="2016" name="Nat. Commun.">
        <title>Extremotolerant tardigrade genome and improved radiotolerance of human cultured cells by tardigrade-unique protein.</title>
        <authorList>
            <person name="Hashimoto T."/>
            <person name="Horikawa D.D."/>
            <person name="Saito Y."/>
            <person name="Kuwahara H."/>
            <person name="Kozuka-Hata H."/>
            <person name="Shin-I T."/>
            <person name="Minakuchi Y."/>
            <person name="Ohishi K."/>
            <person name="Motoyama A."/>
            <person name="Aizu T."/>
            <person name="Enomoto A."/>
            <person name="Kondo K."/>
            <person name="Tanaka S."/>
            <person name="Hara Y."/>
            <person name="Koshikawa S."/>
            <person name="Sagara H."/>
            <person name="Miura T."/>
            <person name="Yokobori S."/>
            <person name="Miyagawa K."/>
            <person name="Suzuki Y."/>
            <person name="Kubo T."/>
            <person name="Oyama M."/>
            <person name="Kohara Y."/>
            <person name="Fujiyama A."/>
            <person name="Arakawa K."/>
            <person name="Katayama T."/>
            <person name="Toyoda A."/>
            <person name="Kunieda T."/>
        </authorList>
    </citation>
    <scope>NUCLEOTIDE SEQUENCE [LARGE SCALE GENOMIC DNA]</scope>
    <source>
        <strain evidence="19 20">YOKOZUNA-1</strain>
    </source>
</reference>
<evidence type="ECO:0000259" key="17">
    <source>
        <dbReference type="PROSITE" id="PS50021"/>
    </source>
</evidence>
<comment type="subcellular location">
    <subcellularLocation>
        <location evidence="2">Cell membrane</location>
        <location evidence="2">Sarcolemma</location>
        <topology evidence="2">Peripheral membrane protein</topology>
        <orientation evidence="2">Cytoplasmic side</orientation>
    </subcellularLocation>
    <subcellularLocation>
        <location evidence="1">Cytoplasm</location>
        <location evidence="1">Cytoskeleton</location>
    </subcellularLocation>
</comment>
<feature type="domain" description="WW" evidence="16">
    <location>
        <begin position="2053"/>
        <end position="2086"/>
    </location>
</feature>
<evidence type="ECO:0000313" key="20">
    <source>
        <dbReference type="Proteomes" id="UP000186922"/>
    </source>
</evidence>
<dbReference type="SMART" id="SM00456">
    <property type="entry name" value="WW"/>
    <property type="match status" value="1"/>
</dbReference>
<keyword evidence="12" id="KW-0206">Cytoskeleton</keyword>
<comment type="caution">
    <text evidence="19">The sequence shown here is derived from an EMBL/GenBank/DDBJ whole genome shotgun (WGS) entry which is preliminary data.</text>
</comment>
<proteinExistence type="predicted"/>
<dbReference type="InterPro" id="IPR000433">
    <property type="entry name" value="Znf_ZZ"/>
</dbReference>
<dbReference type="PANTHER" id="PTHR12268:SF14">
    <property type="entry name" value="DYSTROPHIN-1"/>
    <property type="match status" value="1"/>
</dbReference>
<dbReference type="CDD" id="cd00176">
    <property type="entry name" value="SPEC"/>
    <property type="match status" value="4"/>
</dbReference>
<evidence type="ECO:0000256" key="11">
    <source>
        <dbReference type="ARBA" id="ARBA00023203"/>
    </source>
</evidence>
<dbReference type="SUPFAM" id="SSF51045">
    <property type="entry name" value="WW domain"/>
    <property type="match status" value="1"/>
</dbReference>
<dbReference type="Gene3D" id="3.30.60.90">
    <property type="match status" value="1"/>
</dbReference>
<dbReference type="GO" id="GO:0046716">
    <property type="term" value="P:muscle cell cellular homeostasis"/>
    <property type="evidence" value="ECO:0007669"/>
    <property type="project" value="UniProtKB-ARBA"/>
</dbReference>
<evidence type="ECO:0000259" key="16">
    <source>
        <dbReference type="PROSITE" id="PS50020"/>
    </source>
</evidence>
<sequence length="2679" mass="305457">MPLVPGLTMSVRESKRRQKGKEELPKIDPSEEVADDVIKDIVKGRTDEQERIQQKVFGRWINSRFAKANSPLRVDDLFQDFRTGVTLAALVELITGIKVPVEKGRTRFACASNISSALEVLQNEIKLVSVSTEDIEEGNSKLTLALTWSIIQHYYVKRLGSTVSDLRVNNLEKTLLCWCQLATKGYAHVDVKNLHTSWTDGLAFNAVIHKYREDLFKYSDLLSNTAKVNLRHAFDLAAQHLDVPRLLEPEDLLQSYVDQKSIVIYLLCLLESLPHESMEMNAVTSVSMLETNPAAGDADSNRTYQSSAEAVLAWLLAAEEKLDRSEISESLEETTQLWNDHEALLGEISMQESVVQKVLDHGAKLLQRIKSQPKQSAEVENSLTLLMERWENLRSKATERSHLLQRMISVLQQEHLKEVDSWLQDTEKRVNSLKANTTSIESMDAQLRELSKLQDDLEKQLLVMNRLLRVLFVGEISENEALESKLLGFRQRWDEICHWTEFQWAFVQRIRNTYDEFSKLCAACGEWIAGRIELLQSLPRLTDERVQWVQRNLDMLQELHDQMADQQESIQDLQEKSEVLLGYFTPQTSVGMQIRHREEKISSDWNILVDLLEVLTADVDLRFEKADELRTSKLRQSKRYSDHVDTATVFTQSSEETEPKTKKARQEEEDEGVLENCNVLIDWLEEQSELLDKQNGGSLLTSQTIKDEIKAKELEYNSVRMLAETVIAEKRKMNVPFEEVENKLNELAAAWSRAEAWNMDADNDIQMKDDELTMNSNLEVLKDVLISCQSAVDRLTTDKDPLPGRIEQDLTDCKDRLHLIELNSERFKETAGLVDKVSNDLRTSPTSSTDIESSWAEVAKRWQVVKQSLGDLEKRLSDFKENQPVRLFLAEIESLLAWTNGIHQSLMEEPPLRPTYLDRMEELLRRYQSIQNAVNQHQQSLELANLPPKQLVEKLSGTNYQMSLLDLNAKWKDILQYLQHNTEEMTKWIENLRDFQVDVEGLKQWMADVNSFLDIDTESVDDPQAFSALQEQFQGLEEDIKALSPTTDKLMEAGRLFLRSSHEDFVEDMRGILQDVEAQWSATCARASRQMQAVPVIAAQRNMAVGSPARAVGKMTPVTDRVKHIQEEMRSIENMNDLRRLSHETKEAMKTAQLYLAPATGRTPTDSELALVKQCLDDLHSYESTLNRHQEMWKDLSGFLKEAEDWVVVAEKKALDVEKAFSDTQRRKQLQELTAYMGAQNTDKYVSIADLAEQFTAAGVLVSLVRTEVDKMRQRLSSLSKQVSDLQHMNSADGTDSRSEDVSRAEIAAHTTLFDSLEPVDRLLNELQKKLPSMDLKQFDSATIKTQLEDCVMLYKKLSEIKAEVESLIKQGREAVESDPTRPENESLSRKLDSMKTQYNQLGAQVTAAKAELDNGFKLVKKAEKELDLFRLAMDEMEAALAELDKITDQLEYESTIEDIKSAIKEREETLNNLRSSHQQMRELAMKSNVPGFELKYSAQMQRWTKLQTHLKSLKTIEKDKMHKPMSVAREAFFSDMMTVQVASAGSTKTSESPTISTENKPKQDHQQEVQRKIDEKRQMITSTHLRAFAENKRTEEQIERILQLDGQIQQLYSADVEIEKKLDGLFTEPLDLKQFNARLQVLEGIQRDLPARDHDKQKVVDQLSTLKSDLRGSADVSHLVSLEQDITQRTTEVHDRSAKSRKILEDLQLYYKLAEEDLLVWLPKAEAVATELATSSKRGTFSNERYRRLVEERDSRIPHFDTAVRSAHNAVAEKESEPVGSTLKRDLASLTLRWDNLNTAISGIKETQIEDRLDVESYMASLLEAEKWVMRKKDELMTMRPSGDRAFLGKLQDYHHLFRAQLEREKPNIDSLLARGKLLEEQLTTDPRKSAHGKSTMGDLSEKLKSLSASWQSLFQQSDALQVETEGVTEELERLLELCDAAREKLENLQRDTEKWDLPDDVNVAELPKKIEDSKKFKSKVDAQAAKLEEVNSLAARIQRTHAGLSEEVVRSVAHLNERKQDLQDKVDNRLEKLLSATEDVTSSENQHFLATSVDEPWERRVGPNRTPYYINHSEQKTQWDHPRMTDLMSALLEVNNIRFSAYRTATKLRLMQKKLHLDLLPLNTASEIFDKCGLRAQNDTVLDCSQAVTCLMAIYSYIDAQHPNRINFSLSIDVCLNWLLNCHDPERTGQISVLTFKVSIVILCQGELNAKYRYLFRLISDANGFADQKRVGQLLYSCIHIPRLLGEVAAFGGTDPQPSIDSCFKFSKTNGLNIQQKEFLAWLNREPQAVVWLSVLHRLIAAEGSRHPAKCNACRQFPIIGLRYRCLKCFNFDLCQNCFFTGQRSKNHKISHPMQEYCFPATSGEDMRDFKRVLKNKLRSRESLTGSSKSLGYLPVQQTSARGSDYEKSATLTSLAAKGSIGSNDAADFTQSRLVYSVRQSLFKLMTYKDLMVVRCRIIEFEGSRGASSPEADEEHTLITRYCNTLSAPAHDFSQMPDQILRAVDKEEKEEMEDYLRQLQEDHDKLIVELESVKQLHDEIPADDLLAEASMLRDDKGRLEARMRVLKDHNQQLDSQLQRIKHLLEETPERVPASPVPSNYSNGRATPADNLITKGSSSVANGSSPLPTKKAARQETYSVGQLFHAAGSLNVAVGSLVTVMNEEEQAALNKPSAVSGS</sequence>
<dbReference type="InterPro" id="IPR043145">
    <property type="entry name" value="Znf_ZZ_sf"/>
</dbReference>
<dbReference type="SUPFAM" id="SSF47576">
    <property type="entry name" value="Calponin-homology domain, CH-domain"/>
    <property type="match status" value="1"/>
</dbReference>
<feature type="region of interest" description="Disordered" evidence="15">
    <location>
        <begin position="1544"/>
        <end position="1567"/>
    </location>
</feature>
<keyword evidence="11" id="KW-0009">Actin-binding</keyword>
<dbReference type="Pfam" id="PF00307">
    <property type="entry name" value="CH"/>
    <property type="match status" value="2"/>
</dbReference>
<dbReference type="Proteomes" id="UP000186922">
    <property type="component" value="Unassembled WGS sequence"/>
</dbReference>
<dbReference type="CDD" id="cd00201">
    <property type="entry name" value="WW"/>
    <property type="match status" value="1"/>
</dbReference>
<dbReference type="PROSITE" id="PS50020">
    <property type="entry name" value="WW_DOMAIN_2"/>
    <property type="match status" value="1"/>
</dbReference>
<dbReference type="GO" id="GO:0016010">
    <property type="term" value="C:dystrophin-associated glycoprotein complex"/>
    <property type="evidence" value="ECO:0007669"/>
    <property type="project" value="UniProtKB-ARBA"/>
</dbReference>
<evidence type="ECO:0000256" key="1">
    <source>
        <dbReference type="ARBA" id="ARBA00004245"/>
    </source>
</evidence>
<evidence type="ECO:0000256" key="13">
    <source>
        <dbReference type="PROSITE-ProRule" id="PRU00228"/>
    </source>
</evidence>
<protein>
    <recommendedName>
        <fullName evidence="21">Dystrophin</fullName>
    </recommendedName>
</protein>
<dbReference type="SMART" id="SM00291">
    <property type="entry name" value="ZnF_ZZ"/>
    <property type="match status" value="1"/>
</dbReference>
<dbReference type="InterPro" id="IPR036872">
    <property type="entry name" value="CH_dom_sf"/>
</dbReference>
<evidence type="ECO:0000256" key="4">
    <source>
        <dbReference type="ARBA" id="ARBA00022490"/>
    </source>
</evidence>
<organism evidence="19 20">
    <name type="scientific">Ramazzottius varieornatus</name>
    <name type="common">Water bear</name>
    <name type="synonym">Tardigrade</name>
    <dbReference type="NCBI Taxonomy" id="947166"/>
    <lineage>
        <taxon>Eukaryota</taxon>
        <taxon>Metazoa</taxon>
        <taxon>Ecdysozoa</taxon>
        <taxon>Tardigrada</taxon>
        <taxon>Eutardigrada</taxon>
        <taxon>Parachela</taxon>
        <taxon>Hypsibioidea</taxon>
        <taxon>Ramazzottiidae</taxon>
        <taxon>Ramazzottius</taxon>
    </lineage>
</organism>
<dbReference type="Gene3D" id="1.20.58.60">
    <property type="match status" value="8"/>
</dbReference>
<evidence type="ECO:0000256" key="6">
    <source>
        <dbReference type="ARBA" id="ARBA00022737"/>
    </source>
</evidence>
<keyword evidence="14" id="KW-0175">Coiled coil</keyword>
<evidence type="ECO:0000313" key="19">
    <source>
        <dbReference type="EMBL" id="GAU98055.1"/>
    </source>
</evidence>
<keyword evidence="4" id="KW-0963">Cytoplasm</keyword>
<feature type="domain" description="Calponin-homology (CH)" evidence="17">
    <location>
        <begin position="51"/>
        <end position="155"/>
    </location>
</feature>
<evidence type="ECO:0000256" key="15">
    <source>
        <dbReference type="SAM" id="MobiDB-lite"/>
    </source>
</evidence>
<dbReference type="EMBL" id="BDGG01000004">
    <property type="protein sequence ID" value="GAU98055.1"/>
    <property type="molecule type" value="Genomic_DNA"/>
</dbReference>
<evidence type="ECO:0000256" key="5">
    <source>
        <dbReference type="ARBA" id="ARBA00022723"/>
    </source>
</evidence>
<feature type="coiled-coil region" evidence="14">
    <location>
        <begin position="2007"/>
        <end position="2034"/>
    </location>
</feature>
<dbReference type="GO" id="GO:0042383">
    <property type="term" value="C:sarcolemma"/>
    <property type="evidence" value="ECO:0007669"/>
    <property type="project" value="UniProtKB-SubCell"/>
</dbReference>
<keyword evidence="6" id="KW-0677">Repeat</keyword>
<evidence type="ECO:0000256" key="14">
    <source>
        <dbReference type="SAM" id="Coils"/>
    </source>
</evidence>
<feature type="region of interest" description="Disordered" evidence="15">
    <location>
        <begin position="1"/>
        <end position="29"/>
    </location>
</feature>
<dbReference type="GO" id="GO:0050804">
    <property type="term" value="P:modulation of chemical synaptic transmission"/>
    <property type="evidence" value="ECO:0007669"/>
    <property type="project" value="UniProtKB-ARBA"/>
</dbReference>
<dbReference type="Pfam" id="PF00435">
    <property type="entry name" value="Spectrin"/>
    <property type="match status" value="2"/>
</dbReference>
<feature type="compositionally biased region" description="Basic and acidic residues" evidence="15">
    <location>
        <begin position="20"/>
        <end position="29"/>
    </location>
</feature>
<dbReference type="InterPro" id="IPR015153">
    <property type="entry name" value="EF-hand_dom_typ1"/>
</dbReference>
<evidence type="ECO:0000256" key="12">
    <source>
        <dbReference type="ARBA" id="ARBA00023212"/>
    </source>
</evidence>
<dbReference type="InterPro" id="IPR001202">
    <property type="entry name" value="WW_dom"/>
</dbReference>
<dbReference type="GO" id="GO:0099536">
    <property type="term" value="P:synaptic signaling"/>
    <property type="evidence" value="ECO:0007669"/>
    <property type="project" value="TreeGrafter"/>
</dbReference>
<evidence type="ECO:0000256" key="9">
    <source>
        <dbReference type="ARBA" id="ARBA00022837"/>
    </source>
</evidence>
<dbReference type="InterPro" id="IPR036020">
    <property type="entry name" value="WW_dom_sf"/>
</dbReference>
<feature type="compositionally biased region" description="Polar residues" evidence="15">
    <location>
        <begin position="1280"/>
        <end position="1294"/>
    </location>
</feature>
<dbReference type="GO" id="GO:0008270">
    <property type="term" value="F:zinc ion binding"/>
    <property type="evidence" value="ECO:0007669"/>
    <property type="project" value="UniProtKB-KW"/>
</dbReference>
<dbReference type="InterPro" id="IPR002017">
    <property type="entry name" value="Spectrin_repeat"/>
</dbReference>
<accession>A0A1D1VB69</accession>
<gene>
    <name evidence="19" type="primary">RvY_09254-1</name>
    <name evidence="19" type="synonym">RvY_09254.1</name>
    <name evidence="19" type="ORF">RvY_09254</name>
</gene>
<name>A0A1D1VB69_RAMVA</name>
<dbReference type="SMART" id="SM00150">
    <property type="entry name" value="SPEC"/>
    <property type="match status" value="9"/>
</dbReference>
<dbReference type="Pfam" id="PF09069">
    <property type="entry name" value="EF-hand_3"/>
    <property type="match status" value="1"/>
</dbReference>
<dbReference type="InterPro" id="IPR018159">
    <property type="entry name" value="Spectrin/alpha-actinin"/>
</dbReference>
<dbReference type="SUPFAM" id="SSF57850">
    <property type="entry name" value="RING/U-box"/>
    <property type="match status" value="1"/>
</dbReference>
<feature type="coiled-coil region" evidence="14">
    <location>
        <begin position="1926"/>
        <end position="1953"/>
    </location>
</feature>
<dbReference type="Gene3D" id="1.10.238.10">
    <property type="entry name" value="EF-hand"/>
    <property type="match status" value="2"/>
</dbReference>
<dbReference type="InterPro" id="IPR015154">
    <property type="entry name" value="EF-hand_dom_typ2"/>
</dbReference>
<dbReference type="PROSITE" id="PS01357">
    <property type="entry name" value="ZF_ZZ_1"/>
    <property type="match status" value="1"/>
</dbReference>
<dbReference type="CDD" id="cd02334">
    <property type="entry name" value="ZZ_dystrophin"/>
    <property type="match status" value="1"/>
</dbReference>
<dbReference type="STRING" id="947166.A0A1D1VB69"/>
<evidence type="ECO:0000256" key="10">
    <source>
        <dbReference type="ARBA" id="ARBA00023136"/>
    </source>
</evidence>
<keyword evidence="5" id="KW-0479">Metal-binding</keyword>
<dbReference type="PANTHER" id="PTHR12268">
    <property type="entry name" value="E3 UBIQUITIN-PROTEIN LIGASE KCMF1"/>
    <property type="match status" value="1"/>
</dbReference>
<dbReference type="OrthoDB" id="10057795at2759"/>
<dbReference type="SUPFAM" id="SSF47473">
    <property type="entry name" value="EF-hand"/>
    <property type="match status" value="2"/>
</dbReference>
<evidence type="ECO:0000259" key="18">
    <source>
        <dbReference type="PROSITE" id="PS50135"/>
    </source>
</evidence>
<evidence type="ECO:0000256" key="2">
    <source>
        <dbReference type="ARBA" id="ARBA00004278"/>
    </source>
</evidence>
<dbReference type="PROSITE" id="PS00019">
    <property type="entry name" value="ACTININ_1"/>
    <property type="match status" value="1"/>
</dbReference>
<evidence type="ECO:0000256" key="8">
    <source>
        <dbReference type="ARBA" id="ARBA00022833"/>
    </source>
</evidence>
<dbReference type="InterPro" id="IPR001589">
    <property type="entry name" value="Actinin_actin-bd_CS"/>
</dbReference>
<feature type="domain" description="ZZ-type" evidence="18">
    <location>
        <begin position="2308"/>
        <end position="2364"/>
    </location>
</feature>
<evidence type="ECO:0008006" key="21">
    <source>
        <dbReference type="Google" id="ProtNLM"/>
    </source>
</evidence>
<evidence type="ECO:0000256" key="7">
    <source>
        <dbReference type="ARBA" id="ARBA00022771"/>
    </source>
</evidence>
<dbReference type="GO" id="GO:0005737">
    <property type="term" value="C:cytoplasm"/>
    <property type="evidence" value="ECO:0007669"/>
    <property type="project" value="UniProtKB-ARBA"/>
</dbReference>
<feature type="region of interest" description="Disordered" evidence="15">
    <location>
        <begin position="2588"/>
        <end position="2633"/>
    </location>
</feature>
<feature type="compositionally biased region" description="Polar residues" evidence="15">
    <location>
        <begin position="2615"/>
        <end position="2628"/>
    </location>
</feature>
<dbReference type="PROSITE" id="PS01159">
    <property type="entry name" value="WW_DOMAIN_1"/>
    <property type="match status" value="1"/>
</dbReference>
<dbReference type="GO" id="GO:0045202">
    <property type="term" value="C:synapse"/>
    <property type="evidence" value="ECO:0007669"/>
    <property type="project" value="GOC"/>
</dbReference>
<dbReference type="CDD" id="cd16242">
    <property type="entry name" value="EFh_DMD_like"/>
    <property type="match status" value="1"/>
</dbReference>
<dbReference type="PROSITE" id="PS50135">
    <property type="entry name" value="ZF_ZZ_2"/>
    <property type="match status" value="1"/>
</dbReference>
<keyword evidence="8" id="KW-0862">Zinc</keyword>
<feature type="domain" description="Calponin-homology (CH)" evidence="17">
    <location>
        <begin position="169"/>
        <end position="274"/>
    </location>
</feature>
<dbReference type="SUPFAM" id="SSF46966">
    <property type="entry name" value="Spectrin repeat"/>
    <property type="match status" value="10"/>
</dbReference>
<dbReference type="Pfam" id="PF09068">
    <property type="entry name" value="EF-hand_2"/>
    <property type="match status" value="1"/>
</dbReference>
<dbReference type="Gene3D" id="2.20.70.10">
    <property type="match status" value="1"/>
</dbReference>